<proteinExistence type="predicted"/>
<comment type="caution">
    <text evidence="1">The sequence shown here is derived from an EMBL/GenBank/DDBJ whole genome shotgun (WGS) entry which is preliminary data.</text>
</comment>
<evidence type="ECO:0000313" key="2">
    <source>
        <dbReference type="Proteomes" id="UP000619536"/>
    </source>
</evidence>
<dbReference type="AlphaFoldDB" id="A0A8J3EYP6"/>
<keyword evidence="2" id="KW-1185">Reference proteome</keyword>
<gene>
    <name evidence="1" type="ORF">GCM10007377_11080</name>
</gene>
<reference evidence="1" key="2">
    <citation type="submission" date="2020-09" db="EMBL/GenBank/DDBJ databases">
        <authorList>
            <person name="Sun Q."/>
            <person name="Sedlacek I."/>
        </authorList>
    </citation>
    <scope>NUCLEOTIDE SEQUENCE</scope>
    <source>
        <strain evidence="1">CCM 8606</strain>
    </source>
</reference>
<dbReference type="EMBL" id="BMDH01000002">
    <property type="protein sequence ID" value="GGI14467.1"/>
    <property type="molecule type" value="Genomic_DNA"/>
</dbReference>
<name>A0A8J3EYP6_9BIFI</name>
<dbReference type="Proteomes" id="UP000619536">
    <property type="component" value="Unassembled WGS sequence"/>
</dbReference>
<protein>
    <submittedName>
        <fullName evidence="1">Uncharacterized protein</fullName>
    </submittedName>
</protein>
<reference evidence="1" key="1">
    <citation type="journal article" date="2014" name="Int. J. Syst. Evol. Microbiol.">
        <title>Complete genome sequence of Corynebacterium casei LMG S-19264T (=DSM 44701T), isolated from a smear-ripened cheese.</title>
        <authorList>
            <consortium name="US DOE Joint Genome Institute (JGI-PGF)"/>
            <person name="Walter F."/>
            <person name="Albersmeier A."/>
            <person name="Kalinowski J."/>
            <person name="Ruckert C."/>
        </authorList>
    </citation>
    <scope>NUCLEOTIDE SEQUENCE</scope>
    <source>
        <strain evidence="1">CCM 8606</strain>
    </source>
</reference>
<evidence type="ECO:0000313" key="1">
    <source>
        <dbReference type="EMBL" id="GGI14467.1"/>
    </source>
</evidence>
<sequence>MRGELSLQVLEQAIGQTAIEILVVRFSATKVLPMAGVAYLRFCEWCLQPEFVPFETFALCVGLYLIGSFTYNDCDVSEEAY</sequence>
<accession>A0A8J3EYP6</accession>
<organism evidence="1 2">
    <name type="scientific">Galliscardovia ingluviei</name>
    <dbReference type="NCBI Taxonomy" id="1769422"/>
    <lineage>
        <taxon>Bacteria</taxon>
        <taxon>Bacillati</taxon>
        <taxon>Actinomycetota</taxon>
        <taxon>Actinomycetes</taxon>
        <taxon>Bifidobacteriales</taxon>
        <taxon>Bifidobacteriaceae</taxon>
        <taxon>Galliscardovia</taxon>
    </lineage>
</organism>